<dbReference type="GO" id="GO:0003677">
    <property type="term" value="F:DNA binding"/>
    <property type="evidence" value="ECO:0007669"/>
    <property type="project" value="InterPro"/>
</dbReference>
<organism evidence="1 2">
    <name type="scientific">Candidatus Taylorbacteria bacterium CG11_big_fil_rev_8_21_14_0_20_46_11</name>
    <dbReference type="NCBI Taxonomy" id="1975025"/>
    <lineage>
        <taxon>Bacteria</taxon>
        <taxon>Candidatus Tayloriibacteriota</taxon>
    </lineage>
</organism>
<dbReference type="Gene3D" id="2.30.30.110">
    <property type="match status" value="1"/>
</dbReference>
<dbReference type="EMBL" id="PCVG01000009">
    <property type="protein sequence ID" value="PIQ69146.1"/>
    <property type="molecule type" value="Genomic_DNA"/>
</dbReference>
<reference evidence="1 2" key="1">
    <citation type="submission" date="2017-09" db="EMBL/GenBank/DDBJ databases">
        <title>Depth-based differentiation of microbial function through sediment-hosted aquifers and enrichment of novel symbionts in the deep terrestrial subsurface.</title>
        <authorList>
            <person name="Probst A.J."/>
            <person name="Ladd B."/>
            <person name="Jarett J.K."/>
            <person name="Geller-Mcgrath D.E."/>
            <person name="Sieber C.M."/>
            <person name="Emerson J.B."/>
            <person name="Anantharaman K."/>
            <person name="Thomas B.C."/>
            <person name="Malmstrom R."/>
            <person name="Stieglmeier M."/>
            <person name="Klingl A."/>
            <person name="Woyke T."/>
            <person name="Ryan C.M."/>
            <person name="Banfield J.F."/>
        </authorList>
    </citation>
    <scope>NUCLEOTIDE SEQUENCE [LARGE SCALE GENOMIC DNA]</scope>
    <source>
        <strain evidence="1">CG11_big_fil_rev_8_21_14_0_20_46_11</strain>
    </source>
</reference>
<evidence type="ECO:0000313" key="1">
    <source>
        <dbReference type="EMBL" id="PIQ69146.1"/>
    </source>
</evidence>
<dbReference type="PANTHER" id="PTHR33988">
    <property type="entry name" value="ENDORIBONUCLEASE MAZF-RELATED"/>
    <property type="match status" value="1"/>
</dbReference>
<sequence length="140" mass="16176">MESDLVSMIRSRNMEKDFDEWNTTKKQTHGEQPRLYTVREIWWCRLGVNIGSEQDGSGKFFLRPVVIVRGFGADTCLVIPLTTSRRIHPLRVSVGIIQEEQASALLSQIRVIDTRRLVEKVGFLEKDVFGRLRKVARTLF</sequence>
<dbReference type="PANTHER" id="PTHR33988:SF2">
    <property type="entry name" value="ENDORIBONUCLEASE MAZF"/>
    <property type="match status" value="1"/>
</dbReference>
<dbReference type="InterPro" id="IPR011067">
    <property type="entry name" value="Plasmid_toxin/cell-grow_inhib"/>
</dbReference>
<dbReference type="Pfam" id="PF02452">
    <property type="entry name" value="PemK_toxin"/>
    <property type="match status" value="1"/>
</dbReference>
<proteinExistence type="predicted"/>
<accession>A0A2H0KD09</accession>
<dbReference type="GO" id="GO:0004521">
    <property type="term" value="F:RNA endonuclease activity"/>
    <property type="evidence" value="ECO:0007669"/>
    <property type="project" value="TreeGrafter"/>
</dbReference>
<comment type="caution">
    <text evidence="1">The sequence shown here is derived from an EMBL/GenBank/DDBJ whole genome shotgun (WGS) entry which is preliminary data.</text>
</comment>
<name>A0A2H0KD09_9BACT</name>
<dbReference type="AlphaFoldDB" id="A0A2H0KD09"/>
<dbReference type="Proteomes" id="UP000229342">
    <property type="component" value="Unassembled WGS sequence"/>
</dbReference>
<evidence type="ECO:0008006" key="3">
    <source>
        <dbReference type="Google" id="ProtNLM"/>
    </source>
</evidence>
<protein>
    <recommendedName>
        <fullName evidence="3">Type II toxin-antitoxin system PemK/MazF family toxin</fullName>
    </recommendedName>
</protein>
<gene>
    <name evidence="1" type="ORF">COV91_00365</name>
</gene>
<dbReference type="SUPFAM" id="SSF50118">
    <property type="entry name" value="Cell growth inhibitor/plasmid maintenance toxic component"/>
    <property type="match status" value="1"/>
</dbReference>
<dbReference type="GO" id="GO:0016075">
    <property type="term" value="P:rRNA catabolic process"/>
    <property type="evidence" value="ECO:0007669"/>
    <property type="project" value="TreeGrafter"/>
</dbReference>
<dbReference type="InterPro" id="IPR003477">
    <property type="entry name" value="PemK-like"/>
</dbReference>
<evidence type="ECO:0000313" key="2">
    <source>
        <dbReference type="Proteomes" id="UP000229342"/>
    </source>
</evidence>
<dbReference type="GO" id="GO:0006402">
    <property type="term" value="P:mRNA catabolic process"/>
    <property type="evidence" value="ECO:0007669"/>
    <property type="project" value="TreeGrafter"/>
</dbReference>